<dbReference type="AlphaFoldDB" id="A0A1U7TX58"/>
<feature type="binding site" evidence="5">
    <location>
        <position position="118"/>
    </location>
    <ligand>
        <name>substrate</name>
    </ligand>
</feature>
<keyword evidence="2" id="KW-0521">NADP</keyword>
<dbReference type="InterPro" id="IPR018170">
    <property type="entry name" value="Aldo/ket_reductase_CS"/>
</dbReference>
<dbReference type="Gene3D" id="3.20.20.100">
    <property type="entry name" value="NADP-dependent oxidoreductase domain"/>
    <property type="match status" value="1"/>
</dbReference>
<dbReference type="GO" id="GO:0006066">
    <property type="term" value="P:alcohol metabolic process"/>
    <property type="evidence" value="ECO:0007669"/>
    <property type="project" value="UniProtKB-ARBA"/>
</dbReference>
<keyword evidence="3" id="KW-0560">Oxidoreductase</keyword>
<dbReference type="PROSITE" id="PS00063">
    <property type="entry name" value="ALDOKETO_REDUCTASE_3"/>
    <property type="match status" value="1"/>
</dbReference>
<dbReference type="RefSeq" id="XP_008057662.1">
    <property type="nucleotide sequence ID" value="XM_008059471.1"/>
</dbReference>
<dbReference type="OMA" id="ACIAISW"/>
<evidence type="ECO:0000259" key="7">
    <source>
        <dbReference type="Pfam" id="PF00248"/>
    </source>
</evidence>
<evidence type="ECO:0000256" key="5">
    <source>
        <dbReference type="PIRSR" id="PIRSR000097-2"/>
    </source>
</evidence>
<dbReference type="STRING" id="1868482.ENSTSYP00000008356"/>
<dbReference type="FunFam" id="3.20.20.100:FF:000003">
    <property type="entry name" value="Aldo-keto reductase family 1 member C3"/>
    <property type="match status" value="1"/>
</dbReference>
<dbReference type="OrthoDB" id="416253at2759"/>
<name>A0A1U7TX58_CARSF</name>
<dbReference type="GO" id="GO:0008202">
    <property type="term" value="P:steroid metabolic process"/>
    <property type="evidence" value="ECO:0007669"/>
    <property type="project" value="UniProtKB-ARBA"/>
</dbReference>
<evidence type="ECO:0000313" key="8">
    <source>
        <dbReference type="Proteomes" id="UP000189704"/>
    </source>
</evidence>
<dbReference type="CDD" id="cd19108">
    <property type="entry name" value="AKR_AKR1C1-35"/>
    <property type="match status" value="1"/>
</dbReference>
<evidence type="ECO:0000256" key="4">
    <source>
        <dbReference type="PIRSR" id="PIRSR000097-1"/>
    </source>
</evidence>
<dbReference type="Pfam" id="PF00248">
    <property type="entry name" value="Aldo_ket_red"/>
    <property type="match status" value="1"/>
</dbReference>
<feature type="domain" description="NADP-dependent oxidoreductase" evidence="7">
    <location>
        <begin position="20"/>
        <end position="301"/>
    </location>
</feature>
<dbReference type="PIRSF" id="PIRSF000097">
    <property type="entry name" value="AKR"/>
    <property type="match status" value="1"/>
</dbReference>
<dbReference type="GO" id="GO:0032787">
    <property type="term" value="P:monocarboxylic acid metabolic process"/>
    <property type="evidence" value="ECO:0007669"/>
    <property type="project" value="UniProtKB-ARBA"/>
</dbReference>
<accession>A0A1U7TX58</accession>
<protein>
    <submittedName>
        <fullName evidence="9">Prostaglandin F synthase 1-like</fullName>
    </submittedName>
</protein>
<reference evidence="9" key="1">
    <citation type="submission" date="2025-08" db="UniProtKB">
        <authorList>
            <consortium name="RefSeq"/>
        </authorList>
    </citation>
    <scope>IDENTIFICATION</scope>
</reference>
<dbReference type="PANTHER" id="PTHR11732">
    <property type="entry name" value="ALDO/KETO REDUCTASE"/>
    <property type="match status" value="1"/>
</dbReference>
<evidence type="ECO:0000256" key="2">
    <source>
        <dbReference type="ARBA" id="ARBA00022857"/>
    </source>
</evidence>
<evidence type="ECO:0000313" key="9">
    <source>
        <dbReference type="RefSeq" id="XP_008057662.1"/>
    </source>
</evidence>
<dbReference type="GO" id="GO:0016491">
    <property type="term" value="F:oxidoreductase activity"/>
    <property type="evidence" value="ECO:0007669"/>
    <property type="project" value="UniProtKB-KW"/>
</dbReference>
<dbReference type="SUPFAM" id="SSF51430">
    <property type="entry name" value="NAD(P)-linked oxidoreductase"/>
    <property type="match status" value="1"/>
</dbReference>
<keyword evidence="8" id="KW-1185">Reference proteome</keyword>
<feature type="active site" description="Proton donor" evidence="4">
    <location>
        <position position="56"/>
    </location>
</feature>
<dbReference type="GO" id="GO:0042445">
    <property type="term" value="P:hormone metabolic process"/>
    <property type="evidence" value="ECO:0007669"/>
    <property type="project" value="UniProtKB-ARBA"/>
</dbReference>
<dbReference type="InterPro" id="IPR023210">
    <property type="entry name" value="NADP_OxRdtase_dom"/>
</dbReference>
<gene>
    <name evidence="9" type="primary">LOC103261880</name>
</gene>
<dbReference type="PROSITE" id="PS00798">
    <property type="entry name" value="ALDOKETO_REDUCTASE_1"/>
    <property type="match status" value="1"/>
</dbReference>
<dbReference type="GeneID" id="103261880"/>
<dbReference type="Proteomes" id="UP000189704">
    <property type="component" value="Unplaced"/>
</dbReference>
<dbReference type="InterPro" id="IPR036812">
    <property type="entry name" value="NAD(P)_OxRdtase_dom_sf"/>
</dbReference>
<sequence>MDLKHSHSVKLNDGCCMPVLGFGTYAAQDTPKSKAAEATRVAIDVGFRHIDAAYLYQNEEEVGEAIREKIADGTVKREDIFYTTKLWATFFRPELVRPALERSLKKLGLDYVDLFIIHVPFAMKPGEEMLPEDASGEVILETVDLRDTWEALEKCKDAGLTKSIGVSNFNHKQLELILNKPGLKYKPVCNQVESHPYLNQSKLLAFCKSKDIVLVAYSTLGSHRDPKWVDKDSPHLLEDPVLKAIAKKHGRSPGQVVLCFQLQRGVVALAKSFNEKRIKENFQVFDFELTPEDMKAIEGLNRNFRYITFQFATSHPYYPFSEEY</sequence>
<dbReference type="KEGG" id="csyr:103261880"/>
<dbReference type="InterPro" id="IPR020471">
    <property type="entry name" value="AKR"/>
</dbReference>
<feature type="site" description="Lowers pKa of active site Tyr" evidence="6">
    <location>
        <position position="85"/>
    </location>
</feature>
<evidence type="ECO:0000256" key="3">
    <source>
        <dbReference type="ARBA" id="ARBA00023002"/>
    </source>
</evidence>
<evidence type="ECO:0000256" key="6">
    <source>
        <dbReference type="PIRSR" id="PIRSR000097-3"/>
    </source>
</evidence>
<proteinExistence type="inferred from homology"/>
<comment type="similarity">
    <text evidence="1">Belongs to the aldo/keto reductase family.</text>
</comment>
<evidence type="ECO:0000256" key="1">
    <source>
        <dbReference type="ARBA" id="ARBA00007905"/>
    </source>
</evidence>
<dbReference type="PRINTS" id="PR00069">
    <property type="entry name" value="ALDKETRDTASE"/>
</dbReference>
<organism evidence="8 9">
    <name type="scientific">Carlito syrichta</name>
    <name type="common">Philippine tarsier</name>
    <name type="synonym">Tarsius syrichta</name>
    <dbReference type="NCBI Taxonomy" id="1868482"/>
    <lineage>
        <taxon>Eukaryota</taxon>
        <taxon>Metazoa</taxon>
        <taxon>Chordata</taxon>
        <taxon>Craniata</taxon>
        <taxon>Vertebrata</taxon>
        <taxon>Euteleostomi</taxon>
        <taxon>Mammalia</taxon>
        <taxon>Eutheria</taxon>
        <taxon>Euarchontoglires</taxon>
        <taxon>Primates</taxon>
        <taxon>Haplorrhini</taxon>
        <taxon>Tarsiiformes</taxon>
        <taxon>Tarsiidae</taxon>
        <taxon>Carlito</taxon>
    </lineage>
</organism>
<dbReference type="InterPro" id="IPR044482">
    <property type="entry name" value="AKR1C"/>
</dbReference>
<dbReference type="PROSITE" id="PS00062">
    <property type="entry name" value="ALDOKETO_REDUCTASE_2"/>
    <property type="match status" value="1"/>
</dbReference>